<feature type="region of interest" description="Disordered" evidence="3">
    <location>
        <begin position="352"/>
        <end position="375"/>
    </location>
</feature>
<feature type="region of interest" description="Disordered" evidence="3">
    <location>
        <begin position="1573"/>
        <end position="1611"/>
    </location>
</feature>
<organism evidence="5 6">
    <name type="scientific">Hyalella azteca</name>
    <name type="common">Amphipod</name>
    <dbReference type="NCBI Taxonomy" id="294128"/>
    <lineage>
        <taxon>Eukaryota</taxon>
        <taxon>Metazoa</taxon>
        <taxon>Ecdysozoa</taxon>
        <taxon>Arthropoda</taxon>
        <taxon>Crustacea</taxon>
        <taxon>Multicrustacea</taxon>
        <taxon>Malacostraca</taxon>
        <taxon>Eumalacostraca</taxon>
        <taxon>Peracarida</taxon>
        <taxon>Amphipoda</taxon>
        <taxon>Senticaudata</taxon>
        <taxon>Talitrida</taxon>
        <taxon>Talitroidea</taxon>
        <taxon>Hyalellidae</taxon>
        <taxon>Hyalella</taxon>
    </lineage>
</organism>
<feature type="domain" description="C2H2-type" evidence="4">
    <location>
        <begin position="1857"/>
        <end position="1880"/>
    </location>
</feature>
<dbReference type="Gene3D" id="3.30.160.60">
    <property type="entry name" value="Classic Zinc Finger"/>
    <property type="match status" value="5"/>
</dbReference>
<dbReference type="GO" id="GO:0034198">
    <property type="term" value="P:cellular response to amino acid starvation"/>
    <property type="evidence" value="ECO:0007669"/>
    <property type="project" value="TreeGrafter"/>
</dbReference>
<dbReference type="Pfam" id="PF00400">
    <property type="entry name" value="WD40"/>
    <property type="match status" value="2"/>
</dbReference>
<feature type="repeat" description="WD" evidence="2">
    <location>
        <begin position="93"/>
        <end position="135"/>
    </location>
</feature>
<dbReference type="SMART" id="SM00355">
    <property type="entry name" value="ZnF_C2H2"/>
    <property type="match status" value="15"/>
</dbReference>
<dbReference type="PANTHER" id="PTHR46170">
    <property type="entry name" value="GATOR COMPLEX PROTEIN WDR59"/>
    <property type="match status" value="1"/>
</dbReference>
<dbReference type="Proteomes" id="UP000694843">
    <property type="component" value="Unplaced"/>
</dbReference>
<sequence length="1880" mass="210827">MLSHCVLHAHTRAISDVSWHHMDAHMLATASVENCLYLWDVREPRRPMSSLPATSGASQVKWNKKDSHLLASGHDTDMRIWDSRKPDRPMLYLAGHMDKVNSIDWSPHDQAEIVSASLDCSVRFFDITSPRRPHTTITTTHPVWRAKYTPFGRGVVSQLVPRLVRGDNGLLLWAQHQTHAPLHCFVGHTDAVINFQWRRQRQQDGSECQLVSWGRDRALRIWRLDADMQSLCGEASDGGADEAVDADDEELQTLNLLAKDGETPDDAGAGTLMPASSIKQEQEDDEAVSDGAVTRGEEELLAEGAVIKTEPSLELLYLEPRVQGNARSAFGSTSALLSAGNSVTTQVALLGSRSPPLSSSVPHESSFSLPSSDAPSQRVALRDELAALQSQPWGTNPAVDVNITARDETKICSSPTYRRPATHFPSHLLNASPRNLRNVAGSPRLLGNSPSYLRLGSASSPRRSLVPMSPSSAAVASILASPYRVPAHNYCIDDDFPFGSSPANSPRRNSKERTPNRTNAAAVSEILTSGYKKSHDRMQDATLEPQNDAEKLLLPSVSDDASENLQNCVRFITLADEVSGTKQVLVQSEDGILRTIDTEDDQAAALLATSGDELMTTDESDVILATENGDNLLGPSEDDDNEDDLLATNASDATQVVVGQDGTVYAINGLDEHDDFDPSLILQDSQYEVELAQTKSVEMTHQTYIDEAGVERSKICFMVTTGIVAPYRLREPETRNYELLCQQLGIVLGSPRQEPSDIPKKKTVHVDESCLDYGGSVFHSQELGESLDVDCKEPLPEVEIDKTLKKVLVPLENNGFMRVYGRRTSVDEKIVKRFPIPNYDLCRALAPPLLKHLIMNVGINVLIFGTKFFMATVDLVVVENELKIDLGLSEPEQHISEMRELSYNFVEILGWESPELYKAKMRTMAIIDKNPLNLHQCSSCKKSYKTTTTLVSHMAKCRIRAEGISHPADDDAGSAEDEETRIYTCRYCDQMCYSMAALNLHIMEQHPRAIEEKIQIKVNVQDGMTRCFVCNGEFNSTSLPGHLIEKHFIKIVKGDVLKCLECDVFCKNAVAMMAHKPCHQNKDSITAGKREELPQKPQVTTNKSSSPTKPRYKCRKPKDASHRCGICDALFASRRQIVQHLITHTNLRPFKCTLCGENFTFRRTLIRHCNESHPEVCTQPCKFCGLPFETVSELKRHSCNASQKGGFPCPYCDFETNMDIRLFVHIHSHGRGTRYFCVYCSNFFPTVNKVRYHQRSFHPIEARKQEANKRRIKKLEFEMGKSEVDQPLKDEDIVVVRINDEFVYTVDPRLGKPVEKDKSVSCYYCFIRFSTKNAMRRHIQVQHPDKPLYKCTECVIVFKNNAEYLTHRKRYHKPRLLVSQPASPSVNLSTDLIHMEEQVESCKQKLADIGSEMIKLESLNSAFKCDFCMQGFKSELLLELHMEEVHSDSAMFGDNSKAHARKLIHLVYYVCSYDNNCQQRFDDKLLMQQHLSNAHQVFEAFEQNYREEVIAAPNRLGRKPKNFVNLDTVKNERNNSAKNSKKKVASSTNKRYIKCDKCSGTFSSATSLRQHKLGTTGRGCTGARKNTRKYRRKADSSPSISIHTNTSDNNNVEVSSTEAEYRELFIKENEINAFKEDVPPAQTNDFMALEFVKTEVLDDDPDVGSLLAEIQDIKKEIELNENCDVVSSVVKVGACDTQPLGVVAPLSPLAGSPPREYRPAHDTHVTGKKGKLLLNVKGLASQIGRPKKRSKLTSNDFSLKTSIESKQRPLLSDDEFFDFSPRKVSHSTEILKETSVRHQNHSSIDTETLLEAENIPTAKKSLPNKLKNPAAIRKRKLDENADDPEWNPKGKTKKRAFACSACSDKFNTKAELKFHSRYDH</sequence>
<dbReference type="PROSITE" id="PS50157">
    <property type="entry name" value="ZINC_FINGER_C2H2_2"/>
    <property type="match status" value="7"/>
</dbReference>
<name>A0A8B7NS30_HYAAZ</name>
<reference evidence="6" key="1">
    <citation type="submission" date="2025-08" db="UniProtKB">
        <authorList>
            <consortium name="RefSeq"/>
        </authorList>
    </citation>
    <scope>IDENTIFICATION</scope>
    <source>
        <tissue evidence="6">Whole organism</tissue>
    </source>
</reference>
<dbReference type="InterPro" id="IPR049567">
    <property type="entry name" value="WDR59-like"/>
</dbReference>
<evidence type="ECO:0000313" key="6">
    <source>
        <dbReference type="RefSeq" id="XP_018016495.2"/>
    </source>
</evidence>
<dbReference type="PANTHER" id="PTHR46170:SF1">
    <property type="entry name" value="GATOR COMPLEX PROTEIN WDR59"/>
    <property type="match status" value="1"/>
</dbReference>
<dbReference type="GO" id="GO:0005774">
    <property type="term" value="C:vacuolar membrane"/>
    <property type="evidence" value="ECO:0007669"/>
    <property type="project" value="TreeGrafter"/>
</dbReference>
<dbReference type="GO" id="GO:0035591">
    <property type="term" value="F:signaling adaptor activity"/>
    <property type="evidence" value="ECO:0007669"/>
    <property type="project" value="TreeGrafter"/>
</dbReference>
<feature type="region of interest" description="Disordered" evidence="3">
    <location>
        <begin position="1086"/>
        <end position="1119"/>
    </location>
</feature>
<dbReference type="RefSeq" id="XP_018016495.2">
    <property type="nucleotide sequence ID" value="XM_018161006.2"/>
</dbReference>
<dbReference type="GeneID" id="108673215"/>
<evidence type="ECO:0000256" key="2">
    <source>
        <dbReference type="PROSITE-ProRule" id="PRU00221"/>
    </source>
</evidence>
<dbReference type="KEGG" id="hazt:108673215"/>
<dbReference type="SUPFAM" id="SSF57667">
    <property type="entry name" value="beta-beta-alpha zinc fingers"/>
    <property type="match status" value="3"/>
</dbReference>
<dbReference type="InterPro" id="IPR015943">
    <property type="entry name" value="WD40/YVTN_repeat-like_dom_sf"/>
</dbReference>
<dbReference type="CTD" id="79726"/>
<dbReference type="OrthoDB" id="311712at2759"/>
<keyword evidence="1" id="KW-0479">Metal-binding</keyword>
<feature type="compositionally biased region" description="Polar residues" evidence="3">
    <location>
        <begin position="1097"/>
        <end position="1108"/>
    </location>
</feature>
<feature type="compositionally biased region" description="Polar residues" evidence="3">
    <location>
        <begin position="1596"/>
        <end position="1611"/>
    </location>
</feature>
<feature type="domain" description="C2H2-type" evidence="4">
    <location>
        <begin position="1320"/>
        <end position="1347"/>
    </location>
</feature>
<dbReference type="PROSITE" id="PS00028">
    <property type="entry name" value="ZINC_FINGER_C2H2_1"/>
    <property type="match status" value="8"/>
</dbReference>
<feature type="region of interest" description="Disordered" evidence="3">
    <location>
        <begin position="260"/>
        <end position="285"/>
    </location>
</feature>
<dbReference type="GO" id="GO:0035859">
    <property type="term" value="C:Seh1-associated complex"/>
    <property type="evidence" value="ECO:0007669"/>
    <property type="project" value="TreeGrafter"/>
</dbReference>
<feature type="repeat" description="WD" evidence="2">
    <location>
        <begin position="7"/>
        <end position="49"/>
    </location>
</feature>
<gene>
    <name evidence="6" type="primary">LOC108673215</name>
</gene>
<dbReference type="SMART" id="SM00320">
    <property type="entry name" value="WD40"/>
    <property type="match status" value="4"/>
</dbReference>
<feature type="domain" description="C2H2-type" evidence="4">
    <location>
        <begin position="1150"/>
        <end position="1173"/>
    </location>
</feature>
<dbReference type="SUPFAM" id="SSF50978">
    <property type="entry name" value="WD40 repeat-like"/>
    <property type="match status" value="1"/>
</dbReference>
<evidence type="ECO:0000313" key="5">
    <source>
        <dbReference type="Proteomes" id="UP000694843"/>
    </source>
</evidence>
<keyword evidence="5" id="KW-1185">Reference proteome</keyword>
<keyword evidence="1" id="KW-0863">Zinc-finger</keyword>
<feature type="domain" description="C2H2-type" evidence="4">
    <location>
        <begin position="1235"/>
        <end position="1263"/>
    </location>
</feature>
<feature type="domain" description="C2H2-type" evidence="4">
    <location>
        <begin position="1423"/>
        <end position="1451"/>
    </location>
</feature>
<feature type="region of interest" description="Disordered" evidence="3">
    <location>
        <begin position="1828"/>
        <end position="1851"/>
    </location>
</feature>
<feature type="domain" description="C2H2-type" evidence="4">
    <location>
        <begin position="1122"/>
        <end position="1149"/>
    </location>
</feature>
<feature type="domain" description="C2H2-type" evidence="4">
    <location>
        <begin position="1349"/>
        <end position="1372"/>
    </location>
</feature>
<dbReference type="GO" id="GO:1904263">
    <property type="term" value="P:positive regulation of TORC1 signaling"/>
    <property type="evidence" value="ECO:0007669"/>
    <property type="project" value="TreeGrafter"/>
</dbReference>
<protein>
    <submittedName>
        <fullName evidence="6">Uncharacterized protein LOC108673215</fullName>
    </submittedName>
</protein>
<evidence type="ECO:0000259" key="4">
    <source>
        <dbReference type="PROSITE" id="PS50157"/>
    </source>
</evidence>
<keyword evidence="2" id="KW-0853">WD repeat</keyword>
<dbReference type="GO" id="GO:0008270">
    <property type="term" value="F:zinc ion binding"/>
    <property type="evidence" value="ECO:0007669"/>
    <property type="project" value="UniProtKB-KW"/>
</dbReference>
<dbReference type="Gene3D" id="2.130.10.10">
    <property type="entry name" value="YVTN repeat-like/Quinoprotein amine dehydrogenase"/>
    <property type="match status" value="2"/>
</dbReference>
<dbReference type="InterPro" id="IPR036236">
    <property type="entry name" value="Znf_C2H2_sf"/>
</dbReference>
<dbReference type="InterPro" id="IPR001680">
    <property type="entry name" value="WD40_rpt"/>
</dbReference>
<keyword evidence="1" id="KW-0862">Zinc</keyword>
<dbReference type="PROSITE" id="PS50082">
    <property type="entry name" value="WD_REPEATS_2"/>
    <property type="match status" value="2"/>
</dbReference>
<feature type="region of interest" description="Disordered" evidence="3">
    <location>
        <begin position="497"/>
        <end position="518"/>
    </location>
</feature>
<evidence type="ECO:0000256" key="1">
    <source>
        <dbReference type="PROSITE-ProRule" id="PRU00042"/>
    </source>
</evidence>
<evidence type="ECO:0000256" key="3">
    <source>
        <dbReference type="SAM" id="MobiDB-lite"/>
    </source>
</evidence>
<accession>A0A8B7NS30</accession>
<proteinExistence type="predicted"/>
<dbReference type="InterPro" id="IPR036322">
    <property type="entry name" value="WD40_repeat_dom_sf"/>
</dbReference>
<dbReference type="InterPro" id="IPR013087">
    <property type="entry name" value="Znf_C2H2_type"/>
</dbReference>
<dbReference type="PROSITE" id="PS50294">
    <property type="entry name" value="WD_REPEATS_REGION"/>
    <property type="match status" value="1"/>
</dbReference>